<reference evidence="3" key="1">
    <citation type="submission" date="2022-07" db="EMBL/GenBank/DDBJ databases">
        <title>Ectorhizobium quercum gen.nov., sp. nov.</title>
        <authorList>
            <person name="Ma T."/>
            <person name="Li Y."/>
        </authorList>
    </citation>
    <scope>NUCLEOTIDE SEQUENCE</scope>
    <source>
        <strain evidence="3">BDR2-2</strain>
    </source>
</reference>
<dbReference type="InterPro" id="IPR032466">
    <property type="entry name" value="Metal_Hydrolase"/>
</dbReference>
<dbReference type="GO" id="GO:0016787">
    <property type="term" value="F:hydrolase activity"/>
    <property type="evidence" value="ECO:0007669"/>
    <property type="project" value="InterPro"/>
</dbReference>
<feature type="domain" description="Amidohydrolase-related" evidence="2">
    <location>
        <begin position="11"/>
        <end position="285"/>
    </location>
</feature>
<protein>
    <submittedName>
        <fullName evidence="3">Amidohydrolase</fullName>
    </submittedName>
</protein>
<dbReference type="SUPFAM" id="SSF51556">
    <property type="entry name" value="Metallo-dependent hydrolases"/>
    <property type="match status" value="1"/>
</dbReference>
<dbReference type="EMBL" id="JANFPI010000002">
    <property type="protein sequence ID" value="MCX8997085.1"/>
    <property type="molecule type" value="Genomic_DNA"/>
</dbReference>
<dbReference type="GO" id="GO:0016831">
    <property type="term" value="F:carboxy-lyase activity"/>
    <property type="evidence" value="ECO:0007669"/>
    <property type="project" value="InterPro"/>
</dbReference>
<proteinExistence type="predicted"/>
<dbReference type="InterPro" id="IPR006680">
    <property type="entry name" value="Amidohydro-rel"/>
</dbReference>
<dbReference type="Gene3D" id="3.20.20.140">
    <property type="entry name" value="Metal-dependent hydrolases"/>
    <property type="match status" value="1"/>
</dbReference>
<name>A0AAE3SUC7_9HYPH</name>
<evidence type="ECO:0000259" key="2">
    <source>
        <dbReference type="Pfam" id="PF04909"/>
    </source>
</evidence>
<dbReference type="PANTHER" id="PTHR21240">
    <property type="entry name" value="2-AMINO-3-CARBOXYLMUCONATE-6-SEMIALDEHYDE DECARBOXYLASE"/>
    <property type="match status" value="1"/>
</dbReference>
<dbReference type="Pfam" id="PF04909">
    <property type="entry name" value="Amidohydro_2"/>
    <property type="match status" value="1"/>
</dbReference>
<keyword evidence="1" id="KW-0456">Lyase</keyword>
<evidence type="ECO:0000256" key="1">
    <source>
        <dbReference type="ARBA" id="ARBA00023239"/>
    </source>
</evidence>
<dbReference type="InterPro" id="IPR032465">
    <property type="entry name" value="ACMSD"/>
</dbReference>
<keyword evidence="4" id="KW-1185">Reference proteome</keyword>
<gene>
    <name evidence="3" type="ORF">NOF55_08195</name>
</gene>
<evidence type="ECO:0000313" key="3">
    <source>
        <dbReference type="EMBL" id="MCX8997085.1"/>
    </source>
</evidence>
<accession>A0AAE3SUC7</accession>
<dbReference type="Proteomes" id="UP001208771">
    <property type="component" value="Unassembled WGS sequence"/>
</dbReference>
<comment type="caution">
    <text evidence="3">The sequence shown here is derived from an EMBL/GenBank/DDBJ whole genome shotgun (WGS) entry which is preliminary data.</text>
</comment>
<organism evidence="3 4">
    <name type="scientific">Ectorhizobium quercum</name>
    <dbReference type="NCBI Taxonomy" id="2965071"/>
    <lineage>
        <taxon>Bacteria</taxon>
        <taxon>Pseudomonadati</taxon>
        <taxon>Pseudomonadota</taxon>
        <taxon>Alphaproteobacteria</taxon>
        <taxon>Hyphomicrobiales</taxon>
        <taxon>Rhizobiaceae</taxon>
        <taxon>Ectorhizobium</taxon>
    </lineage>
</organism>
<dbReference type="PANTHER" id="PTHR21240:SF19">
    <property type="entry name" value="CATALYTIC_ HYDROLASE"/>
    <property type="match status" value="1"/>
</dbReference>
<dbReference type="AlphaFoldDB" id="A0AAE3SUC7"/>
<sequence length="298" mass="32277">MEDRTMRPAVIDIHPHVISTDTARFPRAPLGGHQSSWSAERPVSYQQLLADMDEAGVDKAAIVQASTCYGHDNSYVIEAVQAHPDRFTAVGSVDILADDAVSQIEQWQRRGMTGLRLFTTGSTMPGQATWFTDERSYPAWEYAQATGLPVCMQMTQDGLDDLRTIIGKFPQVRLVLDHLARPDLSGGPSFPKAAGLFDLADNPNIYLKLTVRALEALDKAGASSADFFPLLVSRFGASRIAWGSNHPASPGGLKALLGAARDALACLSEEENAWIFGRTAETLYPVLAAAEPAEVRHG</sequence>
<evidence type="ECO:0000313" key="4">
    <source>
        <dbReference type="Proteomes" id="UP001208771"/>
    </source>
</evidence>